<accession>A0A820U597</accession>
<evidence type="ECO:0000259" key="5">
    <source>
        <dbReference type="Pfam" id="PF13086"/>
    </source>
</evidence>
<feature type="domain" description="DNA2/NAM7 helicase-like C-terminal" evidence="6">
    <location>
        <begin position="563"/>
        <end position="748"/>
    </location>
</feature>
<dbReference type="GO" id="GO:0005524">
    <property type="term" value="F:ATP binding"/>
    <property type="evidence" value="ECO:0007669"/>
    <property type="project" value="UniProtKB-KW"/>
</dbReference>
<dbReference type="CDD" id="cd18808">
    <property type="entry name" value="SF1_C_Upf1"/>
    <property type="match status" value="1"/>
</dbReference>
<evidence type="ECO:0000256" key="1">
    <source>
        <dbReference type="ARBA" id="ARBA00022741"/>
    </source>
</evidence>
<evidence type="ECO:0000313" key="9">
    <source>
        <dbReference type="Proteomes" id="UP000663838"/>
    </source>
</evidence>
<feature type="domain" description="DNA2/NAM7 helicase helicase" evidence="5">
    <location>
        <begin position="480"/>
        <end position="559"/>
    </location>
</feature>
<dbReference type="Pfam" id="PF13086">
    <property type="entry name" value="AAA_11"/>
    <property type="match status" value="2"/>
</dbReference>
<dbReference type="FunFam" id="3.40.50.300:FF:000326">
    <property type="entry name" value="P-loop containing nucleoside triphosphate hydrolase"/>
    <property type="match status" value="1"/>
</dbReference>
<dbReference type="EMBL" id="CAJOBS010000054">
    <property type="protein sequence ID" value="CAF4481259.1"/>
    <property type="molecule type" value="Genomic_DNA"/>
</dbReference>
<proteinExistence type="predicted"/>
<dbReference type="GO" id="GO:0005694">
    <property type="term" value="C:chromosome"/>
    <property type="evidence" value="ECO:0007669"/>
    <property type="project" value="UniProtKB-ARBA"/>
</dbReference>
<dbReference type="InterPro" id="IPR045055">
    <property type="entry name" value="DNA2/NAM7-like"/>
</dbReference>
<dbReference type="GO" id="GO:0001147">
    <property type="term" value="F:transcription termination site sequence-specific DNA binding"/>
    <property type="evidence" value="ECO:0007669"/>
    <property type="project" value="TreeGrafter"/>
</dbReference>
<gene>
    <name evidence="7" type="ORF">KIK155_LOCUS17764</name>
    <name evidence="8" type="ORF">TOA249_LOCUS1819</name>
</gene>
<dbReference type="InterPro" id="IPR027417">
    <property type="entry name" value="P-loop_NTPase"/>
</dbReference>
<dbReference type="GO" id="GO:0004386">
    <property type="term" value="F:helicase activity"/>
    <property type="evidence" value="ECO:0007669"/>
    <property type="project" value="UniProtKB-KW"/>
</dbReference>
<keyword evidence="1" id="KW-0547">Nucleotide-binding</keyword>
<dbReference type="GO" id="GO:0016604">
    <property type="term" value="C:nuclear body"/>
    <property type="evidence" value="ECO:0007669"/>
    <property type="project" value="TreeGrafter"/>
</dbReference>
<keyword evidence="2" id="KW-0378">Hydrolase</keyword>
<dbReference type="PANTHER" id="PTHR10887:SF495">
    <property type="entry name" value="HELICASE SENATAXIN ISOFORM X1-RELATED"/>
    <property type="match status" value="1"/>
</dbReference>
<dbReference type="InterPro" id="IPR047187">
    <property type="entry name" value="SF1_C_Upf1"/>
</dbReference>
<evidence type="ECO:0000313" key="8">
    <source>
        <dbReference type="EMBL" id="CAF4481259.1"/>
    </source>
</evidence>
<dbReference type="Proteomes" id="UP000663838">
    <property type="component" value="Unassembled WGS sequence"/>
</dbReference>
<evidence type="ECO:0000256" key="2">
    <source>
        <dbReference type="ARBA" id="ARBA00022801"/>
    </source>
</evidence>
<keyword evidence="3" id="KW-0347">Helicase</keyword>
<protein>
    <submittedName>
        <fullName evidence="8">Uncharacterized protein</fullName>
    </submittedName>
</protein>
<evidence type="ECO:0000259" key="6">
    <source>
        <dbReference type="Pfam" id="PF13087"/>
    </source>
</evidence>
<dbReference type="Gene3D" id="3.40.50.300">
    <property type="entry name" value="P-loop containing nucleotide triphosphate hydrolases"/>
    <property type="match status" value="3"/>
</dbReference>
<evidence type="ECO:0000313" key="7">
    <source>
        <dbReference type="EMBL" id="CAF3537254.1"/>
    </source>
</evidence>
<dbReference type="EMBL" id="CAJNYV010003137">
    <property type="protein sequence ID" value="CAF3537254.1"/>
    <property type="molecule type" value="Genomic_DNA"/>
</dbReference>
<dbReference type="Pfam" id="PF13087">
    <property type="entry name" value="AAA_12"/>
    <property type="match status" value="1"/>
</dbReference>
<dbReference type="AlphaFoldDB" id="A0A820U597"/>
<organism evidence="8 9">
    <name type="scientific">Rotaria socialis</name>
    <dbReference type="NCBI Taxonomy" id="392032"/>
    <lineage>
        <taxon>Eukaryota</taxon>
        <taxon>Metazoa</taxon>
        <taxon>Spiralia</taxon>
        <taxon>Gnathifera</taxon>
        <taxon>Rotifera</taxon>
        <taxon>Eurotatoria</taxon>
        <taxon>Bdelloidea</taxon>
        <taxon>Philodinida</taxon>
        <taxon>Philodinidae</taxon>
        <taxon>Rotaria</taxon>
    </lineage>
</organism>
<dbReference type="Proteomes" id="UP000663865">
    <property type="component" value="Unassembled WGS sequence"/>
</dbReference>
<keyword evidence="4" id="KW-0067">ATP-binding</keyword>
<name>A0A820U597_9BILA</name>
<evidence type="ECO:0000256" key="4">
    <source>
        <dbReference type="ARBA" id="ARBA00022840"/>
    </source>
</evidence>
<reference evidence="8" key="1">
    <citation type="submission" date="2021-02" db="EMBL/GenBank/DDBJ databases">
        <authorList>
            <person name="Nowell W R."/>
        </authorList>
    </citation>
    <scope>NUCLEOTIDE SEQUENCE</scope>
</reference>
<feature type="domain" description="DNA2/NAM7 helicase helicase" evidence="5">
    <location>
        <begin position="372"/>
        <end position="471"/>
    </location>
</feature>
<dbReference type="SUPFAM" id="SSF52540">
    <property type="entry name" value="P-loop containing nucleoside triphosphate hydrolases"/>
    <property type="match status" value="1"/>
</dbReference>
<dbReference type="InterPro" id="IPR041679">
    <property type="entry name" value="DNA2/NAM7-like_C"/>
</dbReference>
<comment type="caution">
    <text evidence="8">The sequence shown here is derived from an EMBL/GenBank/DDBJ whole genome shotgun (WGS) entry which is preliminary data.</text>
</comment>
<sequence length="786" mass="90730">MTATSVSPENTYTTKTWFQLKLQNPDNGHLWLKARILNRFKRRTLTALYLFEHRNTETQVQEPSQSSVWSSQVHIGTRILFDRIATRWKPGYLLSTSQVSTSALHASLTPESLLSVPEVFTQSQRNNRFNVKIAQAQYEQCFLPLLYHELWEGIKRDTQENQLSKIDYSFEIQIAKYEPQATRRATQFESPIPTTLIFGSYSFQIDLSFTRSFPKLGLCDIVLINIDPKHDHLKFFGIIVHVVDLWPSHITDTSSVDLKDYENPKNVIQVESKVVLYVSKACSHAVKEHCDKTRPQQLSLIKLSNITSSRRHINAIYNLASLPEEKHRAVLNPTDSDPYFQYEKLDNFQEPQLDNFNDVQMRLINYAEQMFKYTAAARLHLVHGPPGTGKSKTIAGIVVQLLPQLSDKRKILLCAPSNNACDELLKRILVELDSKYEKGTLVRVGRAEPLDHQVCDHFLESLTMEKLVEQMLNGQPVTHETADKFKENILKKAKVIVSTLNYTANNTLLLVKKKKMVKFIIVDEACQSLEADCLLSFYFNCYKIILVGDPKQLPPCVISIAGQRHNLSQQYRMHEDICKFPSAHFYDDRLITDKSTRNYWLDYPLEPYYLYNLTYTEHECPPNGGSSHNKEERIFIKSFCIKIIERLIGGQSYVRNDSKCIEMEKRMIVITPYKNQMKKFRDRQLEFPRHIEVITVDSAQGKEKDIVLISCVRSIRNGDIGTIGFLKDQHRLNVMLTRARRALYIFGNLTWLAENNSNWNALVDDATNRQVIDTISNADQRPTLPE</sequence>
<dbReference type="GO" id="GO:0006369">
    <property type="term" value="P:termination of RNA polymerase II transcription"/>
    <property type="evidence" value="ECO:0007669"/>
    <property type="project" value="TreeGrafter"/>
</dbReference>
<dbReference type="InterPro" id="IPR041677">
    <property type="entry name" value="DNA2/NAM7_AAA_11"/>
</dbReference>
<dbReference type="PANTHER" id="PTHR10887">
    <property type="entry name" value="DNA2/NAM7 HELICASE FAMILY"/>
    <property type="match status" value="1"/>
</dbReference>
<evidence type="ECO:0000256" key="3">
    <source>
        <dbReference type="ARBA" id="ARBA00022806"/>
    </source>
</evidence>
<dbReference type="GO" id="GO:0016787">
    <property type="term" value="F:hydrolase activity"/>
    <property type="evidence" value="ECO:0007669"/>
    <property type="project" value="UniProtKB-KW"/>
</dbReference>